<evidence type="ECO:0000313" key="2">
    <source>
        <dbReference type="Proteomes" id="UP000673383"/>
    </source>
</evidence>
<organism evidence="1 2">
    <name type="scientific">Bradyrhizobium elkanii</name>
    <dbReference type="NCBI Taxonomy" id="29448"/>
    <lineage>
        <taxon>Bacteria</taxon>
        <taxon>Pseudomonadati</taxon>
        <taxon>Pseudomonadota</taxon>
        <taxon>Alphaproteobacteria</taxon>
        <taxon>Hyphomicrobiales</taxon>
        <taxon>Nitrobacteraceae</taxon>
        <taxon>Bradyrhizobium</taxon>
    </lineage>
</organism>
<reference evidence="1" key="1">
    <citation type="submission" date="2021-02" db="EMBL/GenBank/DDBJ databases">
        <title>Genomic Encyclopedia of Type Strains, Phase IV (KMG-V): Genome sequencing to study the core and pangenomes of soil and plant-associated prokaryotes.</title>
        <authorList>
            <person name="Whitman W."/>
        </authorList>
    </citation>
    <scope>NUCLEOTIDE SEQUENCE</scope>
    <source>
        <strain evidence="1">USDA 406</strain>
    </source>
</reference>
<name>A0A8I1XXK1_BRAEL</name>
<accession>A0A8I1XXK1</accession>
<dbReference type="Proteomes" id="UP000673383">
    <property type="component" value="Unassembled WGS sequence"/>
</dbReference>
<dbReference type="AlphaFoldDB" id="A0A8I1XXK1"/>
<dbReference type="EMBL" id="JAFICZ010000001">
    <property type="protein sequence ID" value="MBP1290299.1"/>
    <property type="molecule type" value="Genomic_DNA"/>
</dbReference>
<evidence type="ECO:0000313" key="1">
    <source>
        <dbReference type="EMBL" id="MBP1290299.1"/>
    </source>
</evidence>
<proteinExistence type="predicted"/>
<sequence length="191" mass="20840">MHYVEHISAAGATRNSAQSHSAAVIQRPVDAALLPGGELGEEPLDEIEPRSVLGREGELEASGWSGGEPGSGFSRDVRRMIAEDQLDRSVRRIGGIDKPEEFDELSTAVAIFDKGVDLAGEQINPSQQAERAMAFVFMVARKGGVDARLGRQIRRRAMAWIPGFSSQETIVTGFPRRFPLAEAFFRTSTSR</sequence>
<gene>
    <name evidence="1" type="ORF">JOH49_000052</name>
</gene>
<comment type="caution">
    <text evidence="1">The sequence shown here is derived from an EMBL/GenBank/DDBJ whole genome shotgun (WGS) entry which is preliminary data.</text>
</comment>
<protein>
    <submittedName>
        <fullName evidence="1">Uncharacterized protein</fullName>
    </submittedName>
</protein>